<gene>
    <name evidence="3" type="ORF">IFO69_01150</name>
</gene>
<dbReference type="RefSeq" id="WP_192007118.1">
    <property type="nucleotide sequence ID" value="NZ_JACYTQ010000001.1"/>
</dbReference>
<dbReference type="PANTHER" id="PTHR31084:SF0">
    <property type="entry name" value="ALPHA-L-FUCOSIDASE 2"/>
    <property type="match status" value="1"/>
</dbReference>
<dbReference type="PROSITE" id="PS51257">
    <property type="entry name" value="PROKAR_LIPOPROTEIN"/>
    <property type="match status" value="1"/>
</dbReference>
<dbReference type="EMBL" id="JACYTQ010000001">
    <property type="protein sequence ID" value="MBD8487344.1"/>
    <property type="molecule type" value="Genomic_DNA"/>
</dbReference>
<dbReference type="InterPro" id="IPR012341">
    <property type="entry name" value="6hp_glycosidase-like_sf"/>
</dbReference>
<sequence length="763" mass="86435">MRILLLITLSAFIISCSESNKDDSKNLNLTPYGLEFDFIPTTWDEGLPLGNGEIGALIWQKNDKLRMSLDHVGLWDLRKMENLEGEEWKFSWVLDKWEKDEYKKVQDLFDAPYNKAPAPSKIPGGAIEFNIASLGKVKSSSLDIETAMGIVVWESGASLSTFVHAEQPLGWFKFEGANPEEFVPELMMPTYSLEGNSEVTSPVTGQDLRRLGYPQGKIEKVEDGIIYTQTGHEDFEYQIAIRWQKTSTGVEGCWAISTNESASKQPSQELTQHGIGIGFDKAIVSHEAWWSRYWNKSSIQVPDSILQKQWYLEQYKFGAAAREHTPPISLQAVWTADNGKLPPWKGDFHHDLNTQLSYWPCYTANHMDLGEGYLNWLWKNYHTFKSYTSNYFETNGLNVPGVSTLKGEPMGGWIQYAFGPTVSAWLAHHFYLHWRYSKDREFLEERAYPWFKEVAIYLDEVSILDGEGLRKLPISASPEFHNNSRKAWFENTTNFDLANIRFVFSKASELAKELGYEEDERKWKAILAEWPDYAIDQTGLMVAPGEPLATSHRHFSHLMAIHPLSMINWSDGDKAQEIIQNTVENLKTTGSAAWVGYSFSWLANLQARMLDGAGAAETLRIFATSFCLPNSFHVNGDQSGKGYSNFKYRPFTLEGNFAFAAGLQEMLLQSHEDFIRLFPAIPTDWDEVSFDGFLAQGAFKISAEKTGLKEIKAVVLSQKGGTLKIINPFDEACQANGESLGKEEVFTLAMKPNETQHIVFKSN</sequence>
<protein>
    <recommendedName>
        <fullName evidence="5">Glycosyl hydrolase family 95 N-terminal domain-containing protein</fullName>
    </recommendedName>
</protein>
<dbReference type="InterPro" id="IPR008928">
    <property type="entry name" value="6-hairpin_glycosidase_sf"/>
</dbReference>
<dbReference type="InterPro" id="IPR054363">
    <property type="entry name" value="GH95_cat"/>
</dbReference>
<feature type="domain" description="Glycosyl hydrolase family 95 catalytic" evidence="2">
    <location>
        <begin position="314"/>
        <end position="667"/>
    </location>
</feature>
<accession>A0ABR9AFW0</accession>
<dbReference type="Gene3D" id="1.50.10.10">
    <property type="match status" value="1"/>
</dbReference>
<evidence type="ECO:0000259" key="1">
    <source>
        <dbReference type="Pfam" id="PF21307"/>
    </source>
</evidence>
<evidence type="ECO:0008006" key="5">
    <source>
        <dbReference type="Google" id="ProtNLM"/>
    </source>
</evidence>
<dbReference type="PANTHER" id="PTHR31084">
    <property type="entry name" value="ALPHA-L-FUCOSIDASE 2"/>
    <property type="match status" value="1"/>
</dbReference>
<reference evidence="3 4" key="1">
    <citation type="submission" date="2020-09" db="EMBL/GenBank/DDBJ databases">
        <title>Echinicola sp. CAU 1574 isolated from sand of Sido Beach.</title>
        <authorList>
            <person name="Kim W."/>
        </authorList>
    </citation>
    <scope>NUCLEOTIDE SEQUENCE [LARGE SCALE GENOMIC DNA]</scope>
    <source>
        <strain evidence="3 4">CAU 1574</strain>
    </source>
</reference>
<dbReference type="SUPFAM" id="SSF48208">
    <property type="entry name" value="Six-hairpin glycosidases"/>
    <property type="match status" value="1"/>
</dbReference>
<comment type="caution">
    <text evidence="3">The sequence shown here is derived from an EMBL/GenBank/DDBJ whole genome shotgun (WGS) entry which is preliminary data.</text>
</comment>
<keyword evidence="4" id="KW-1185">Reference proteome</keyword>
<dbReference type="Pfam" id="PF21307">
    <property type="entry name" value="Glyco_hydro_95_C"/>
    <property type="match status" value="1"/>
</dbReference>
<dbReference type="Proteomes" id="UP000647133">
    <property type="component" value="Unassembled WGS sequence"/>
</dbReference>
<organism evidence="3 4">
    <name type="scientific">Echinicola arenosa</name>
    <dbReference type="NCBI Taxonomy" id="2774144"/>
    <lineage>
        <taxon>Bacteria</taxon>
        <taxon>Pseudomonadati</taxon>
        <taxon>Bacteroidota</taxon>
        <taxon>Cytophagia</taxon>
        <taxon>Cytophagales</taxon>
        <taxon>Cyclobacteriaceae</taxon>
        <taxon>Echinicola</taxon>
    </lineage>
</organism>
<dbReference type="Pfam" id="PF22124">
    <property type="entry name" value="Glyco_hydro_95_cat"/>
    <property type="match status" value="1"/>
</dbReference>
<proteinExistence type="predicted"/>
<feature type="domain" description="Alpha fucosidase A-like C-terminal" evidence="1">
    <location>
        <begin position="669"/>
        <end position="735"/>
    </location>
</feature>
<evidence type="ECO:0000313" key="4">
    <source>
        <dbReference type="Proteomes" id="UP000647133"/>
    </source>
</evidence>
<dbReference type="InterPro" id="IPR049053">
    <property type="entry name" value="AFCA-like_C"/>
</dbReference>
<evidence type="ECO:0000313" key="3">
    <source>
        <dbReference type="EMBL" id="MBD8487344.1"/>
    </source>
</evidence>
<evidence type="ECO:0000259" key="2">
    <source>
        <dbReference type="Pfam" id="PF22124"/>
    </source>
</evidence>
<name>A0ABR9AFW0_9BACT</name>